<keyword evidence="3 9" id="KW-0812">Transmembrane</keyword>
<dbReference type="Ensembl" id="ENSACAT00000012638.4">
    <property type="protein sequence ID" value="ENSACAP00000012385.4"/>
    <property type="gene ID" value="ENSACAG00000012648.4"/>
</dbReference>
<sequence>MGCPGRPLLSSAPRPPFLFLSVTWEKSPGSLARSLPARLVTHRGEALGCASPLPRLHSFFLPIWEAAFEPPSPPEDTMKPLLLPLRLALLASLALQLVKSDEKISETPTPLHSNSSITGPSNSTSIATSKPTPPAANATAAPSVISNSTAKPTTVAKTTATSKPTSPPKEVSTEAVKPTPAKPNVTVVTTPKPVLPSVTVTVTPKAAAAQASPSGFSAASFIGGILLTLGLLAIGYVGCKTYHAKRGVQYRTIDEHDAII</sequence>
<reference evidence="10 11" key="1">
    <citation type="submission" date="2009-12" db="EMBL/GenBank/DDBJ databases">
        <title>The Genome Sequence of Anolis carolinensis (Green Anole Lizard).</title>
        <authorList>
            <consortium name="The Genome Sequencing Platform"/>
            <person name="Di Palma F."/>
            <person name="Alfoldi J."/>
            <person name="Heiman D."/>
            <person name="Young S."/>
            <person name="Grabherr M."/>
            <person name="Johnson J."/>
            <person name="Lander E.S."/>
            <person name="Lindblad-Toh K."/>
        </authorList>
    </citation>
    <scope>NUCLEOTIDE SEQUENCE [LARGE SCALE GENOMIC DNA]</scope>
    <source>
        <strain evidence="10 11">JBL SC #1</strain>
    </source>
</reference>
<evidence type="ECO:0000313" key="10">
    <source>
        <dbReference type="Ensembl" id="ENSACAP00000012385.4"/>
    </source>
</evidence>
<evidence type="ECO:0000256" key="8">
    <source>
        <dbReference type="SAM" id="MobiDB-lite"/>
    </source>
</evidence>
<dbReference type="GeneTree" id="ENSGT00530000063929"/>
<dbReference type="Proteomes" id="UP000001646">
    <property type="component" value="Chromosome 3"/>
</dbReference>
<evidence type="ECO:0000256" key="7">
    <source>
        <dbReference type="ARBA" id="ARBA00023180"/>
    </source>
</evidence>
<keyword evidence="5 9" id="KW-1133">Transmembrane helix</keyword>
<dbReference type="InterPro" id="IPR007947">
    <property type="entry name" value="CD164_MGC24"/>
</dbReference>
<dbReference type="AlphaFoldDB" id="G1KMK5"/>
<protein>
    <recommendedName>
        <fullName evidence="12">Porimin</fullName>
    </recommendedName>
</protein>
<dbReference type="HOGENOM" id="CLU_121016_0_0_1"/>
<dbReference type="PANTHER" id="PTHR11337:SF14">
    <property type="entry name" value="PORIMIN"/>
    <property type="match status" value="1"/>
</dbReference>
<keyword evidence="7" id="KW-0325">Glycoprotein</keyword>
<dbReference type="eggNOG" id="ENOG502SAV2">
    <property type="taxonomic scope" value="Eukaryota"/>
</dbReference>
<proteinExistence type="inferred from homology"/>
<dbReference type="PANTHER" id="PTHR11337">
    <property type="entry name" value="MUCIN/PORIMIN"/>
    <property type="match status" value="1"/>
</dbReference>
<dbReference type="OrthoDB" id="6160056at2759"/>
<keyword evidence="4" id="KW-0732">Signal</keyword>
<reference evidence="10" key="2">
    <citation type="submission" date="2025-08" db="UniProtKB">
        <authorList>
            <consortium name="Ensembl"/>
        </authorList>
    </citation>
    <scope>IDENTIFICATION</scope>
</reference>
<reference evidence="10" key="3">
    <citation type="submission" date="2025-09" db="UniProtKB">
        <authorList>
            <consortium name="Ensembl"/>
        </authorList>
    </citation>
    <scope>IDENTIFICATION</scope>
</reference>
<evidence type="ECO:0000256" key="6">
    <source>
        <dbReference type="ARBA" id="ARBA00023136"/>
    </source>
</evidence>
<dbReference type="CTD" id="114908"/>
<evidence type="ECO:0008006" key="12">
    <source>
        <dbReference type="Google" id="ProtNLM"/>
    </source>
</evidence>
<comment type="similarity">
    <text evidence="2">Belongs to the CD164 family.</text>
</comment>
<keyword evidence="11" id="KW-1185">Reference proteome</keyword>
<feature type="region of interest" description="Disordered" evidence="8">
    <location>
        <begin position="104"/>
        <end position="184"/>
    </location>
</feature>
<organism evidence="10 11">
    <name type="scientific">Anolis carolinensis</name>
    <name type="common">Green anole</name>
    <name type="synonym">American chameleon</name>
    <dbReference type="NCBI Taxonomy" id="28377"/>
    <lineage>
        <taxon>Eukaryota</taxon>
        <taxon>Metazoa</taxon>
        <taxon>Chordata</taxon>
        <taxon>Craniata</taxon>
        <taxon>Vertebrata</taxon>
        <taxon>Euteleostomi</taxon>
        <taxon>Lepidosauria</taxon>
        <taxon>Squamata</taxon>
        <taxon>Bifurcata</taxon>
        <taxon>Unidentata</taxon>
        <taxon>Episquamata</taxon>
        <taxon>Toxicofera</taxon>
        <taxon>Iguania</taxon>
        <taxon>Dactyloidae</taxon>
        <taxon>Anolis</taxon>
    </lineage>
</organism>
<gene>
    <name evidence="10" type="primary">tmem123</name>
</gene>
<evidence type="ECO:0000313" key="11">
    <source>
        <dbReference type="Proteomes" id="UP000001646"/>
    </source>
</evidence>
<feature type="transmembrane region" description="Helical" evidence="9">
    <location>
        <begin position="218"/>
        <end position="239"/>
    </location>
</feature>
<dbReference type="STRING" id="28377.ENSACAP00000012385"/>
<name>G1KMK5_ANOCA</name>
<feature type="compositionally biased region" description="Low complexity" evidence="8">
    <location>
        <begin position="127"/>
        <end position="164"/>
    </location>
</feature>
<evidence type="ECO:0000256" key="2">
    <source>
        <dbReference type="ARBA" id="ARBA00005341"/>
    </source>
</evidence>
<keyword evidence="6 9" id="KW-0472">Membrane</keyword>
<accession>G1KMK5</accession>
<feature type="compositionally biased region" description="Polar residues" evidence="8">
    <location>
        <begin position="106"/>
        <end position="126"/>
    </location>
</feature>
<evidence type="ECO:0000256" key="4">
    <source>
        <dbReference type="ARBA" id="ARBA00022729"/>
    </source>
</evidence>
<evidence type="ECO:0000256" key="3">
    <source>
        <dbReference type="ARBA" id="ARBA00022692"/>
    </source>
</evidence>
<evidence type="ECO:0000256" key="5">
    <source>
        <dbReference type="ARBA" id="ARBA00022989"/>
    </source>
</evidence>
<comment type="subcellular location">
    <subcellularLocation>
        <location evidence="1">Membrane</location>
        <topology evidence="1">Single-pass type I membrane protein</topology>
    </subcellularLocation>
</comment>
<evidence type="ECO:0000256" key="1">
    <source>
        <dbReference type="ARBA" id="ARBA00004479"/>
    </source>
</evidence>
<evidence type="ECO:0000256" key="9">
    <source>
        <dbReference type="SAM" id="Phobius"/>
    </source>
</evidence>
<dbReference type="GeneID" id="103278439"/>
<dbReference type="Bgee" id="ENSACAG00000012648">
    <property type="expression patterns" value="Expressed in embryonic post-anal tail and 13 other cell types or tissues"/>
</dbReference>
<dbReference type="GO" id="GO:0016020">
    <property type="term" value="C:membrane"/>
    <property type="evidence" value="ECO:0007669"/>
    <property type="project" value="UniProtKB-SubCell"/>
</dbReference>
<dbReference type="Pfam" id="PF05283">
    <property type="entry name" value="MGC-24"/>
    <property type="match status" value="1"/>
</dbReference>
<dbReference type="GO" id="GO:0031410">
    <property type="term" value="C:cytoplasmic vesicle"/>
    <property type="evidence" value="ECO:0000318"/>
    <property type="project" value="GO_Central"/>
</dbReference>
<dbReference type="InParanoid" id="G1KMK5"/>
<dbReference type="KEGG" id="acs:103278439"/>